<dbReference type="GO" id="GO:0003677">
    <property type="term" value="F:DNA binding"/>
    <property type="evidence" value="ECO:0007669"/>
    <property type="project" value="UniProtKB-KW"/>
</dbReference>
<evidence type="ECO:0000313" key="15">
    <source>
        <dbReference type="EMBL" id="RAO70270.1"/>
    </source>
</evidence>
<feature type="region of interest" description="Disordered" evidence="13">
    <location>
        <begin position="712"/>
        <end position="747"/>
    </location>
</feature>
<dbReference type="InterPro" id="IPR006050">
    <property type="entry name" value="DNA_photolyase_N"/>
</dbReference>
<feature type="compositionally biased region" description="Polar residues" evidence="13">
    <location>
        <begin position="793"/>
        <end position="810"/>
    </location>
</feature>
<dbReference type="EMBL" id="MIKG01000011">
    <property type="protein sequence ID" value="RAO70270.1"/>
    <property type="molecule type" value="Genomic_DNA"/>
</dbReference>
<evidence type="ECO:0000256" key="10">
    <source>
        <dbReference type="PIRSR" id="PIRSR602081-1"/>
    </source>
</evidence>
<dbReference type="Gene3D" id="3.40.50.620">
    <property type="entry name" value="HUPs"/>
    <property type="match status" value="1"/>
</dbReference>
<evidence type="ECO:0000259" key="14">
    <source>
        <dbReference type="PROSITE" id="PS51645"/>
    </source>
</evidence>
<evidence type="ECO:0000256" key="9">
    <source>
        <dbReference type="ARBA" id="ARBA00023242"/>
    </source>
</evidence>
<dbReference type="PANTHER" id="PTHR11455:SF18">
    <property type="entry name" value="SI:CH1073-390K14.1"/>
    <property type="match status" value="1"/>
</dbReference>
<accession>A0A364L387</accession>
<organism evidence="15 16">
    <name type="scientific">Talaromyces amestolkiae</name>
    <dbReference type="NCBI Taxonomy" id="1196081"/>
    <lineage>
        <taxon>Eukaryota</taxon>
        <taxon>Fungi</taxon>
        <taxon>Dikarya</taxon>
        <taxon>Ascomycota</taxon>
        <taxon>Pezizomycotina</taxon>
        <taxon>Eurotiomycetes</taxon>
        <taxon>Eurotiomycetidae</taxon>
        <taxon>Eurotiales</taxon>
        <taxon>Trichocomaceae</taxon>
        <taxon>Talaromyces</taxon>
        <taxon>Talaromyces sect. Talaromyces</taxon>
    </lineage>
</organism>
<dbReference type="OrthoDB" id="2341546at2759"/>
<evidence type="ECO:0000256" key="12">
    <source>
        <dbReference type="SAM" id="Coils"/>
    </source>
</evidence>
<comment type="cofactor">
    <cofactor evidence="10">
        <name>FAD</name>
        <dbReference type="ChEBI" id="CHEBI:57692"/>
    </cofactor>
    <text evidence="10">Binds 1 FAD per subunit.</text>
</comment>
<keyword evidence="5" id="KW-0157">Chromophore</keyword>
<dbReference type="PRINTS" id="PR00147">
    <property type="entry name" value="DNAPHOTLYASE"/>
</dbReference>
<keyword evidence="4 10" id="KW-0274">FAD</keyword>
<keyword evidence="6" id="KW-0805">Transcription regulation</keyword>
<dbReference type="GO" id="GO:0000981">
    <property type="term" value="F:DNA-binding transcription factor activity, RNA polymerase II-specific"/>
    <property type="evidence" value="ECO:0007669"/>
    <property type="project" value="InterPro"/>
</dbReference>
<dbReference type="GO" id="GO:0005634">
    <property type="term" value="C:nucleus"/>
    <property type="evidence" value="ECO:0007669"/>
    <property type="project" value="TreeGrafter"/>
</dbReference>
<dbReference type="InterPro" id="IPR005101">
    <property type="entry name" value="Cryptochr/Photolyase_FAD-bd"/>
</dbReference>
<evidence type="ECO:0000256" key="4">
    <source>
        <dbReference type="ARBA" id="ARBA00022827"/>
    </source>
</evidence>
<dbReference type="Gene3D" id="4.10.240.10">
    <property type="entry name" value="Zn(2)-C6 fungal-type DNA-binding domain"/>
    <property type="match status" value="1"/>
</dbReference>
<evidence type="ECO:0000256" key="5">
    <source>
        <dbReference type="ARBA" id="ARBA00022991"/>
    </source>
</evidence>
<feature type="site" description="Electron transfer via tryptophanyl radical" evidence="11">
    <location>
        <position position="1256"/>
    </location>
</feature>
<evidence type="ECO:0000313" key="16">
    <source>
        <dbReference type="Proteomes" id="UP000249363"/>
    </source>
</evidence>
<feature type="domain" description="Photolyase/cryptochrome alpha/beta" evidence="14">
    <location>
        <begin position="876"/>
        <end position="1013"/>
    </location>
</feature>
<dbReference type="Gene3D" id="1.10.579.10">
    <property type="entry name" value="DNA Cyclobutane Dipyrimidine Photolyase, subunit A, domain 3"/>
    <property type="match status" value="1"/>
</dbReference>
<dbReference type="InterPro" id="IPR018394">
    <property type="entry name" value="DNA_photolyase_1_CS_C"/>
</dbReference>
<dbReference type="InterPro" id="IPR036134">
    <property type="entry name" value="Crypto/Photolyase_FAD-like_sf"/>
</dbReference>
<dbReference type="Gene3D" id="1.25.40.80">
    <property type="match status" value="1"/>
</dbReference>
<dbReference type="PROSITE" id="PS51645">
    <property type="entry name" value="PHR_CRY_ALPHA_BETA"/>
    <property type="match status" value="1"/>
</dbReference>
<dbReference type="Pfam" id="PF03441">
    <property type="entry name" value="FAD_binding_7"/>
    <property type="match status" value="1"/>
</dbReference>
<feature type="compositionally biased region" description="Acidic residues" evidence="13">
    <location>
        <begin position="719"/>
        <end position="728"/>
    </location>
</feature>
<evidence type="ECO:0000256" key="2">
    <source>
        <dbReference type="ARBA" id="ARBA00005862"/>
    </source>
</evidence>
<keyword evidence="12" id="KW-0175">Coiled coil</keyword>
<feature type="site" description="Electron transfer via tryptophanyl radical" evidence="11">
    <location>
        <position position="1203"/>
    </location>
</feature>
<dbReference type="PROSITE" id="PS00691">
    <property type="entry name" value="DNA_PHOTOLYASES_1_2"/>
    <property type="match status" value="1"/>
</dbReference>
<evidence type="ECO:0000256" key="11">
    <source>
        <dbReference type="PIRSR" id="PIRSR602081-2"/>
    </source>
</evidence>
<feature type="compositionally biased region" description="Polar residues" evidence="13">
    <location>
        <begin position="552"/>
        <end position="578"/>
    </location>
</feature>
<feature type="region of interest" description="Disordered" evidence="13">
    <location>
        <begin position="654"/>
        <end position="678"/>
    </location>
</feature>
<evidence type="ECO:0000256" key="3">
    <source>
        <dbReference type="ARBA" id="ARBA00022630"/>
    </source>
</evidence>
<dbReference type="PROSITE" id="PS00394">
    <property type="entry name" value="DNA_PHOTOLYASES_1_1"/>
    <property type="match status" value="1"/>
</dbReference>
<feature type="binding site" evidence="10">
    <location>
        <position position="1117"/>
    </location>
    <ligand>
        <name>FAD</name>
        <dbReference type="ChEBI" id="CHEBI:57692"/>
    </ligand>
</feature>
<dbReference type="SUPFAM" id="SSF48173">
    <property type="entry name" value="Cryptochrome/photolyase FAD-binding domain"/>
    <property type="match status" value="1"/>
</dbReference>
<dbReference type="GO" id="GO:0043153">
    <property type="term" value="P:entrainment of circadian clock by photoperiod"/>
    <property type="evidence" value="ECO:0007669"/>
    <property type="project" value="TreeGrafter"/>
</dbReference>
<keyword evidence="8" id="KW-0804">Transcription</keyword>
<keyword evidence="9" id="KW-0539">Nucleus</keyword>
<gene>
    <name evidence="15" type="ORF">BHQ10_006282</name>
</gene>
<sequence>MDCSRCRRLKLDCKIESNFKRVGKRSRNAEMEREIIELRRQIANANATNASLKTQVTPAKQDVSAMSTPLSGAMYQTPTPLSTDQYMGSHEAVASLLDLRSGFDGQNYMRSGSHQFKRIEDVMVATDRINELFNLFFTFYHPYLPFLDREVTPEEYYVTSPLLFWMIISVGARRYQTDIQLLNSLAGPVTRLVWSTIADIPQSFHAVKALCLLCTWPFPTSSTSTDPTFMLSGLMVHVAMQLGLHRPSHTQDFSKFRVELIESELRDKVRTWAICNVVAQRVATGYGQPPSTLYDWTLGAGELLDVNFQLPREIKSRLQIEVFVDKVTKALYNNRRNPVGLAEDGQRSSLMSFLTRDFEELEDQLRSENDVITDLYLKAANLHLQLCSFFDDPSSQGYRERLLSLHSATCNFLELALNLETNVGPVLPYTPYYIYQIMLAAGFTLMKLCKSFFSAHIDLEYTKRLFNRTIWSIRAISVSNNDLPQRLTEVMTQMWKQGGAPTPRPASASSEIDDQLQLKVRCRMSMSLVFDSVWRWREDALAKGRNIEASLKNPTDPDSNGDTAGSSLAPRASSTTPGVTGDPSLAPAPPLPHGLSLSSSSTGVNNLPSGFMEPNYEVFDPLNWLLDGLVDFPYTMPMQAIIQLQRPVFSSLKETAPDREHEDQKSEKGRYTTDLDNDESSHRVIRIEFDSSHAPQPFLEPERLQKIMEARRHRRSNELDDEEGDATEDNTATVATEREVRRRAAQTDYGSMAIRDRMIPESKGYGDRFAGSEIPNDISAPQMAAQKRKMSAGATSSTAKRSNSSQSNGANDIKTPHPGAQQAEDFGIVLREFYPPEMSNARCDAYNNGTLERPIDTLNRVYAETEKSRKAIKPRNAVVHWFKGDLRLKDNRALKMASDLAAKNDVPLICMYINSPQDLTAHLSSPARVDFTFRNLKVLQQKLDELDIPLYMETQERRQNIPGRIAELCEQWGASHLFANIEYEVDELRREAKLVRLLADKGVAFETAHDSCVVTPGALQSQQGKQYAVYSPWYRAWMAYLHQHSDHNLNVLDTPGKNHESARKHFKDLFGCETPDAPENKRLSDEEKQRFEKMYPEGEEEAMQRLDTFLKTRAKDYNKMRSMVDGQYTAVLSPYFAAGVLSARTAVSKAKDANNGYLDGKNAGIASWISEVAWRDFYKHVLVHWPYICMNKCFKPEFTNVNWEYDTDLFTLWTEGRTGFPIVDAAMRQIKHDAWMHNRNRMIVSSFLSKDLMIDWRRGERYFMENLIDGDFASNHGGWGFGSSTGVDPQPYFRIFNPLLQSEKFDPNGDFIRKWVPELRAIKDKKAIHDPYARGAGPVAQKAGYPRPVVEHAKSRDRALQRYKEGIERDKP</sequence>
<dbReference type="FunFam" id="1.10.579.10:FF:000003">
    <property type="entry name" value="Deoxyribodipyrimidine photo-lyase"/>
    <property type="match status" value="1"/>
</dbReference>
<keyword evidence="3 10" id="KW-0285">Flavoprotein</keyword>
<feature type="binding site" evidence="10">
    <location>
        <begin position="1171"/>
        <end position="1178"/>
    </location>
    <ligand>
        <name>FAD</name>
        <dbReference type="ChEBI" id="CHEBI:57692"/>
    </ligand>
</feature>
<dbReference type="GO" id="GO:0005737">
    <property type="term" value="C:cytoplasm"/>
    <property type="evidence" value="ECO:0007669"/>
    <property type="project" value="TreeGrafter"/>
</dbReference>
<dbReference type="GO" id="GO:0003904">
    <property type="term" value="F:deoxyribodipyrimidine photo-lyase activity"/>
    <property type="evidence" value="ECO:0007669"/>
    <property type="project" value="TreeGrafter"/>
</dbReference>
<dbReference type="CDD" id="cd12148">
    <property type="entry name" value="fungal_TF_MHR"/>
    <property type="match status" value="1"/>
</dbReference>
<feature type="binding site" evidence="10">
    <location>
        <begin position="1269"/>
        <end position="1271"/>
    </location>
    <ligand>
        <name>FAD</name>
        <dbReference type="ChEBI" id="CHEBI:57692"/>
    </ligand>
</feature>
<keyword evidence="16" id="KW-1185">Reference proteome</keyword>
<feature type="compositionally biased region" description="Basic and acidic residues" evidence="13">
    <location>
        <begin position="1349"/>
        <end position="1372"/>
    </location>
</feature>
<comment type="caution">
    <text evidence="15">The sequence shown here is derived from an EMBL/GenBank/DDBJ whole genome shotgun (WGS) entry which is preliminary data.</text>
</comment>
<name>A0A364L387_TALAM</name>
<dbReference type="GO" id="GO:0071949">
    <property type="term" value="F:FAD binding"/>
    <property type="evidence" value="ECO:0007669"/>
    <property type="project" value="TreeGrafter"/>
</dbReference>
<dbReference type="GO" id="GO:0032922">
    <property type="term" value="P:circadian regulation of gene expression"/>
    <property type="evidence" value="ECO:0007669"/>
    <property type="project" value="TreeGrafter"/>
</dbReference>
<dbReference type="GO" id="GO:0008270">
    <property type="term" value="F:zinc ion binding"/>
    <property type="evidence" value="ECO:0007669"/>
    <property type="project" value="InterPro"/>
</dbReference>
<dbReference type="Pfam" id="PF04082">
    <property type="entry name" value="Fungal_trans"/>
    <property type="match status" value="1"/>
</dbReference>
<dbReference type="Pfam" id="PF00875">
    <property type="entry name" value="DNA_photolyase"/>
    <property type="match status" value="1"/>
</dbReference>
<dbReference type="InterPro" id="IPR007219">
    <property type="entry name" value="XnlR_reg_dom"/>
</dbReference>
<feature type="binding site" evidence="10">
    <location>
        <begin position="1129"/>
        <end position="1133"/>
    </location>
    <ligand>
        <name>FAD</name>
        <dbReference type="ChEBI" id="CHEBI:57692"/>
    </ligand>
</feature>
<keyword evidence="7" id="KW-0238">DNA-binding</keyword>
<feature type="compositionally biased region" description="Basic and acidic residues" evidence="13">
    <location>
        <begin position="655"/>
        <end position="678"/>
    </location>
</feature>
<protein>
    <recommendedName>
        <fullName evidence="14">Photolyase/cryptochrome alpha/beta domain-containing protein</fullName>
    </recommendedName>
</protein>
<dbReference type="GO" id="GO:0006351">
    <property type="term" value="P:DNA-templated transcription"/>
    <property type="evidence" value="ECO:0007669"/>
    <property type="project" value="InterPro"/>
</dbReference>
<feature type="coiled-coil region" evidence="12">
    <location>
        <begin position="21"/>
        <end position="55"/>
    </location>
</feature>
<dbReference type="STRING" id="1196081.A0A364L387"/>
<dbReference type="InterPro" id="IPR036864">
    <property type="entry name" value="Zn2-C6_fun-type_DNA-bd_sf"/>
</dbReference>
<dbReference type="GO" id="GO:0006950">
    <property type="term" value="P:response to stress"/>
    <property type="evidence" value="ECO:0007669"/>
    <property type="project" value="UniProtKB-ARBA"/>
</dbReference>
<dbReference type="GeneID" id="63795498"/>
<evidence type="ECO:0000256" key="6">
    <source>
        <dbReference type="ARBA" id="ARBA00023015"/>
    </source>
</evidence>
<proteinExistence type="inferred from homology"/>
<dbReference type="SUPFAM" id="SSF52425">
    <property type="entry name" value="Cryptochrome/photolyase, N-terminal domain"/>
    <property type="match status" value="1"/>
</dbReference>
<evidence type="ECO:0000256" key="7">
    <source>
        <dbReference type="ARBA" id="ARBA00023125"/>
    </source>
</evidence>
<comment type="cofactor">
    <cofactor evidence="1">
        <name>(6R)-5,10-methylene-5,6,7,8-tetrahydrofolate</name>
        <dbReference type="ChEBI" id="CHEBI:15636"/>
    </cofactor>
</comment>
<feature type="region of interest" description="Disordered" evidence="13">
    <location>
        <begin position="782"/>
        <end position="820"/>
    </location>
</feature>
<dbReference type="InterPro" id="IPR002081">
    <property type="entry name" value="Cryptochrome/DNA_photolyase_1"/>
</dbReference>
<feature type="region of interest" description="Disordered" evidence="13">
    <location>
        <begin position="1333"/>
        <end position="1372"/>
    </location>
</feature>
<comment type="similarity">
    <text evidence="2">Belongs to the DNA photolyase class-1 family.</text>
</comment>
<evidence type="ECO:0000256" key="1">
    <source>
        <dbReference type="ARBA" id="ARBA00001932"/>
    </source>
</evidence>
<feature type="site" description="Electron transfer via tryptophanyl radical" evidence="11">
    <location>
        <position position="1279"/>
    </location>
</feature>
<reference evidence="15 16" key="1">
    <citation type="journal article" date="2017" name="Biotechnol. Biofuels">
        <title>Differential beta-glucosidase expression as a function of carbon source availability in Talaromyces amestolkiae: a genomic and proteomic approach.</title>
        <authorList>
            <person name="de Eugenio L.I."/>
            <person name="Mendez-Liter J.A."/>
            <person name="Nieto-Dominguez M."/>
            <person name="Alonso L."/>
            <person name="Gil-Munoz J."/>
            <person name="Barriuso J."/>
            <person name="Prieto A."/>
            <person name="Martinez M.J."/>
        </authorList>
    </citation>
    <scope>NUCLEOTIDE SEQUENCE [LARGE SCALE GENOMIC DNA]</scope>
    <source>
        <strain evidence="15 16">CIB</strain>
    </source>
</reference>
<dbReference type="RefSeq" id="XP_040734786.1">
    <property type="nucleotide sequence ID" value="XM_040878851.1"/>
</dbReference>
<feature type="region of interest" description="Disordered" evidence="13">
    <location>
        <begin position="548"/>
        <end position="602"/>
    </location>
</feature>
<dbReference type="Proteomes" id="UP000249363">
    <property type="component" value="Unassembled WGS sequence"/>
</dbReference>
<dbReference type="InterPro" id="IPR036155">
    <property type="entry name" value="Crypto/Photolyase_N_sf"/>
</dbReference>
<dbReference type="InterPro" id="IPR014729">
    <property type="entry name" value="Rossmann-like_a/b/a_fold"/>
</dbReference>
<evidence type="ECO:0000256" key="8">
    <source>
        <dbReference type="ARBA" id="ARBA00023163"/>
    </source>
</evidence>
<evidence type="ECO:0000256" key="13">
    <source>
        <dbReference type="SAM" id="MobiDB-lite"/>
    </source>
</evidence>
<feature type="binding site" evidence="10">
    <location>
        <position position="1168"/>
    </location>
    <ligand>
        <name>FAD</name>
        <dbReference type="ChEBI" id="CHEBI:57692"/>
    </ligand>
</feature>
<dbReference type="PANTHER" id="PTHR11455">
    <property type="entry name" value="CRYPTOCHROME"/>
    <property type="match status" value="1"/>
</dbReference>